<reference evidence="2 3" key="1">
    <citation type="submission" date="2016-10" db="EMBL/GenBank/DDBJ databases">
        <authorList>
            <person name="de Groot N.N."/>
        </authorList>
    </citation>
    <scope>NUCLEOTIDE SEQUENCE [LARGE SCALE GENOMIC DNA]</scope>
    <source>
        <strain evidence="2 3">CGMCC 1.6502</strain>
    </source>
</reference>
<dbReference type="STRING" id="407036.SAMN05216243_1242"/>
<evidence type="ECO:0000313" key="2">
    <source>
        <dbReference type="EMBL" id="SDJ87231.1"/>
    </source>
</evidence>
<feature type="transmembrane region" description="Helical" evidence="1">
    <location>
        <begin position="47"/>
        <end position="64"/>
    </location>
</feature>
<dbReference type="Pfam" id="PF26135">
    <property type="entry name" value="YuzI"/>
    <property type="match status" value="1"/>
</dbReference>
<dbReference type="InterPro" id="IPR058887">
    <property type="entry name" value="YuzI-like"/>
</dbReference>
<dbReference type="Proteomes" id="UP000198694">
    <property type="component" value="Unassembled WGS sequence"/>
</dbReference>
<dbReference type="RefSeq" id="WP_093212016.1">
    <property type="nucleotide sequence ID" value="NZ_FNFL01000001.1"/>
</dbReference>
<keyword evidence="1" id="KW-0472">Membrane</keyword>
<keyword evidence="1" id="KW-0812">Transmembrane</keyword>
<dbReference type="EMBL" id="FNFL01000001">
    <property type="protein sequence ID" value="SDJ87231.1"/>
    <property type="molecule type" value="Genomic_DNA"/>
</dbReference>
<protein>
    <submittedName>
        <fullName evidence="2">Uncharacterized protein</fullName>
    </submittedName>
</protein>
<keyword evidence="1" id="KW-1133">Transmembrane helix</keyword>
<name>A0A1G8X9T7_9BACI</name>
<sequence>MGYILLFLIGFGLAVSGGVTIILYLNFIPGGLSWLNYFLFMKGRLECYFFPIGLLLLIIAIHKYPE</sequence>
<proteinExistence type="predicted"/>
<evidence type="ECO:0000256" key="1">
    <source>
        <dbReference type="SAM" id="Phobius"/>
    </source>
</evidence>
<feature type="transmembrane region" description="Helical" evidence="1">
    <location>
        <begin position="6"/>
        <end position="27"/>
    </location>
</feature>
<gene>
    <name evidence="2" type="ORF">SAMN05216243_1242</name>
</gene>
<dbReference type="AlphaFoldDB" id="A0A1G8X9T7"/>
<accession>A0A1G8X9T7</accession>
<keyword evidence="3" id="KW-1185">Reference proteome</keyword>
<organism evidence="2 3">
    <name type="scientific">Sediminibacillus albus</name>
    <dbReference type="NCBI Taxonomy" id="407036"/>
    <lineage>
        <taxon>Bacteria</taxon>
        <taxon>Bacillati</taxon>
        <taxon>Bacillota</taxon>
        <taxon>Bacilli</taxon>
        <taxon>Bacillales</taxon>
        <taxon>Bacillaceae</taxon>
        <taxon>Sediminibacillus</taxon>
    </lineage>
</organism>
<evidence type="ECO:0000313" key="3">
    <source>
        <dbReference type="Proteomes" id="UP000198694"/>
    </source>
</evidence>
<dbReference type="OrthoDB" id="2972455at2"/>